<dbReference type="Pfam" id="PF13089">
    <property type="entry name" value="PP_kinase_N"/>
    <property type="match status" value="1"/>
</dbReference>
<evidence type="ECO:0000256" key="7">
    <source>
        <dbReference type="ARBA" id="ARBA00022842"/>
    </source>
</evidence>
<dbReference type="InterPro" id="IPR025200">
    <property type="entry name" value="PPK_C_dom2"/>
</dbReference>
<feature type="domain" description="Polyphosphate kinase C-terminal" evidence="12">
    <location>
        <begin position="502"/>
        <end position="655"/>
    </location>
</feature>
<dbReference type="HAMAP" id="MF_00347">
    <property type="entry name" value="Polyphosphate_kinase"/>
    <property type="match status" value="1"/>
</dbReference>
<feature type="active site" description="Phosphohistidine intermediate" evidence="8">
    <location>
        <position position="434"/>
    </location>
</feature>
<name>A0A249KUG0_9ACTN</name>
<keyword evidence="6 8" id="KW-0067">ATP-binding</keyword>
<dbReference type="FunFam" id="3.30.870.10:FF:000001">
    <property type="entry name" value="Polyphosphate kinase"/>
    <property type="match status" value="1"/>
</dbReference>
<evidence type="ECO:0000256" key="2">
    <source>
        <dbReference type="ARBA" id="ARBA00022679"/>
    </source>
</evidence>
<evidence type="ECO:0000259" key="11">
    <source>
        <dbReference type="Pfam" id="PF13089"/>
    </source>
</evidence>
<keyword evidence="4 8" id="KW-0547">Nucleotide-binding</keyword>
<dbReference type="InterPro" id="IPR036830">
    <property type="entry name" value="PP_kinase_middle_dom_sf"/>
</dbReference>
<keyword evidence="3 8" id="KW-0479">Metal-binding</keyword>
<dbReference type="InterPro" id="IPR036832">
    <property type="entry name" value="PPK_N_dom_sf"/>
</dbReference>
<dbReference type="EMBL" id="CP016776">
    <property type="protein sequence ID" value="ASY20453.1"/>
    <property type="molecule type" value="Genomic_DNA"/>
</dbReference>
<dbReference type="Gene3D" id="1.20.58.310">
    <property type="entry name" value="Polyphosphate kinase N-terminal domain"/>
    <property type="match status" value="1"/>
</dbReference>
<keyword evidence="2 8" id="KW-0808">Transferase</keyword>
<feature type="binding site" evidence="8">
    <location>
        <position position="563"/>
    </location>
    <ligand>
        <name>ATP</name>
        <dbReference type="ChEBI" id="CHEBI:30616"/>
    </ligand>
</feature>
<dbReference type="RefSeq" id="WP_095686304.1">
    <property type="nucleotide sequence ID" value="NZ_CP016776.1"/>
</dbReference>
<evidence type="ECO:0000256" key="4">
    <source>
        <dbReference type="ARBA" id="ARBA00022741"/>
    </source>
</evidence>
<dbReference type="OrthoDB" id="9761456at2"/>
<dbReference type="GO" id="GO:0008976">
    <property type="term" value="F:polyphosphate kinase activity"/>
    <property type="evidence" value="ECO:0007669"/>
    <property type="project" value="UniProtKB-UniRule"/>
</dbReference>
<dbReference type="NCBIfam" id="NF003918">
    <property type="entry name" value="PRK05443.1-2"/>
    <property type="match status" value="1"/>
</dbReference>
<dbReference type="EC" id="2.7.4.1" evidence="8 9"/>
<feature type="binding site" evidence="8">
    <location>
        <position position="467"/>
    </location>
    <ligand>
        <name>ATP</name>
        <dbReference type="ChEBI" id="CHEBI:30616"/>
    </ligand>
</feature>
<dbReference type="SUPFAM" id="SSF140356">
    <property type="entry name" value="PPK N-terminal domain-like"/>
    <property type="match status" value="1"/>
</dbReference>
<dbReference type="InterPro" id="IPR025198">
    <property type="entry name" value="PPK_N_dom"/>
</dbReference>
<dbReference type="SUPFAM" id="SSF143724">
    <property type="entry name" value="PHP14-like"/>
    <property type="match status" value="1"/>
</dbReference>
<evidence type="ECO:0000313" key="15">
    <source>
        <dbReference type="Proteomes" id="UP000217186"/>
    </source>
</evidence>
<dbReference type="NCBIfam" id="NF003921">
    <property type="entry name" value="PRK05443.2-2"/>
    <property type="match status" value="1"/>
</dbReference>
<dbReference type="CDD" id="cd09165">
    <property type="entry name" value="PLDc_PaPPK1_C1_like"/>
    <property type="match status" value="1"/>
</dbReference>
<comment type="function">
    <text evidence="8 9">Catalyzes the reversible transfer of the terminal phosphate of ATP to form a long-chain polyphosphate (polyP).</text>
</comment>
<comment type="cofactor">
    <cofactor evidence="8">
        <name>Mg(2+)</name>
        <dbReference type="ChEBI" id="CHEBI:18420"/>
    </cofactor>
</comment>
<dbReference type="InterPro" id="IPR003414">
    <property type="entry name" value="PP_kinase"/>
</dbReference>
<dbReference type="PIRSF" id="PIRSF015589">
    <property type="entry name" value="PP_kinase"/>
    <property type="match status" value="1"/>
</dbReference>
<dbReference type="Proteomes" id="UP000217186">
    <property type="component" value="Chromosome"/>
</dbReference>
<keyword evidence="5 8" id="KW-0418">Kinase</keyword>
<dbReference type="GO" id="GO:0009358">
    <property type="term" value="C:polyphosphate kinase complex"/>
    <property type="evidence" value="ECO:0007669"/>
    <property type="project" value="InterPro"/>
</dbReference>
<proteinExistence type="inferred from homology"/>
<comment type="PTM">
    <text evidence="8 9">An intermediate of this reaction is the autophosphorylated ppk in which a phosphate is covalently linked to a histidine residue through a N-P bond.</text>
</comment>
<evidence type="ECO:0000256" key="9">
    <source>
        <dbReference type="RuleBase" id="RU003800"/>
    </source>
</evidence>
<evidence type="ECO:0000256" key="6">
    <source>
        <dbReference type="ARBA" id="ARBA00022840"/>
    </source>
</evidence>
<evidence type="ECO:0000313" key="14">
    <source>
        <dbReference type="EMBL" id="ASY20453.1"/>
    </source>
</evidence>
<dbReference type="Gene3D" id="3.30.1840.10">
    <property type="entry name" value="Polyphosphate kinase middle domain"/>
    <property type="match status" value="1"/>
</dbReference>
<comment type="similarity">
    <text evidence="8 9">Belongs to the polyphosphate kinase 1 (PPK1) family.</text>
</comment>
<evidence type="ECO:0000256" key="5">
    <source>
        <dbReference type="ARBA" id="ARBA00022777"/>
    </source>
</evidence>
<dbReference type="NCBIfam" id="NF003917">
    <property type="entry name" value="PRK05443.1-1"/>
    <property type="match status" value="1"/>
</dbReference>
<feature type="domain" description="Polyphosphate kinase middle" evidence="10">
    <location>
        <begin position="121"/>
        <end position="297"/>
    </location>
</feature>
<feature type="binding site" evidence="8">
    <location>
        <position position="591"/>
    </location>
    <ligand>
        <name>ATP</name>
        <dbReference type="ChEBI" id="CHEBI:30616"/>
    </ligand>
</feature>
<dbReference type="GO" id="GO:0046872">
    <property type="term" value="F:metal ion binding"/>
    <property type="evidence" value="ECO:0007669"/>
    <property type="project" value="UniProtKB-KW"/>
</dbReference>
<dbReference type="Pfam" id="PF13090">
    <property type="entry name" value="PP_kinase_C"/>
    <property type="match status" value="1"/>
</dbReference>
<dbReference type="SUPFAM" id="SSF56024">
    <property type="entry name" value="Phospholipase D/nuclease"/>
    <property type="match status" value="2"/>
</dbReference>
<dbReference type="GO" id="GO:0005524">
    <property type="term" value="F:ATP binding"/>
    <property type="evidence" value="ECO:0007669"/>
    <property type="project" value="UniProtKB-KW"/>
</dbReference>
<evidence type="ECO:0000259" key="10">
    <source>
        <dbReference type="Pfam" id="PF02503"/>
    </source>
</evidence>
<keyword evidence="15" id="KW-1185">Reference proteome</keyword>
<feature type="binding site" evidence="8">
    <location>
        <position position="404"/>
    </location>
    <ligand>
        <name>Mg(2+)</name>
        <dbReference type="ChEBI" id="CHEBI:18420"/>
    </ligand>
</feature>
<feature type="binding site" evidence="8">
    <location>
        <position position="374"/>
    </location>
    <ligand>
        <name>Mg(2+)</name>
        <dbReference type="ChEBI" id="CHEBI:18420"/>
    </ligand>
</feature>
<dbReference type="Gene3D" id="3.30.870.10">
    <property type="entry name" value="Endonuclease Chain A"/>
    <property type="match status" value="2"/>
</dbReference>
<dbReference type="Pfam" id="PF02503">
    <property type="entry name" value="PP_kinase"/>
    <property type="match status" value="1"/>
</dbReference>
<feature type="domain" description="Polyphosphate kinase N-terminal" evidence="11">
    <location>
        <begin position="7"/>
        <end position="112"/>
    </location>
</feature>
<keyword evidence="1 8" id="KW-0597">Phosphoprotein</keyword>
<evidence type="ECO:0000259" key="12">
    <source>
        <dbReference type="Pfam" id="PF13090"/>
    </source>
</evidence>
<protein>
    <recommendedName>
        <fullName evidence="8 9">Polyphosphate kinase</fullName>
        <ecNumber evidence="8 9">2.7.4.1</ecNumber>
    </recommendedName>
    <alternativeName>
        <fullName evidence="8">ATP-polyphosphate phosphotransferase</fullName>
    </alternativeName>
    <alternativeName>
        <fullName evidence="8">Polyphosphoric acid kinase</fullName>
    </alternativeName>
</protein>
<dbReference type="PANTHER" id="PTHR30218:SF0">
    <property type="entry name" value="POLYPHOSPHATE KINASE"/>
    <property type="match status" value="1"/>
</dbReference>
<dbReference type="KEGG" id="pvn:A7sIIA15_06355"/>
<dbReference type="PANTHER" id="PTHR30218">
    <property type="entry name" value="POLYPHOSPHATE KINASE"/>
    <property type="match status" value="1"/>
</dbReference>
<feature type="binding site" evidence="8">
    <location>
        <position position="44"/>
    </location>
    <ligand>
        <name>ATP</name>
        <dbReference type="ChEBI" id="CHEBI:30616"/>
    </ligand>
</feature>
<dbReference type="InterPro" id="IPR041108">
    <property type="entry name" value="PP_kinase_C_1"/>
</dbReference>
<dbReference type="GO" id="GO:0006799">
    <property type="term" value="P:polyphosphate biosynthetic process"/>
    <property type="evidence" value="ECO:0007669"/>
    <property type="project" value="UniProtKB-UniRule"/>
</dbReference>
<organism evidence="14 15">
    <name type="scientific">Candidatus Planktophila vernalis</name>
    <dbReference type="NCBI Taxonomy" id="1884907"/>
    <lineage>
        <taxon>Bacteria</taxon>
        <taxon>Bacillati</taxon>
        <taxon>Actinomycetota</taxon>
        <taxon>Actinomycetes</taxon>
        <taxon>Candidatus Nanopelagicales</taxon>
        <taxon>Candidatus Nanopelagicaceae</taxon>
        <taxon>Candidatus Planktophila</taxon>
    </lineage>
</organism>
<comment type="catalytic activity">
    <reaction evidence="8 9">
        <text>[phosphate](n) + ATP = [phosphate](n+1) + ADP</text>
        <dbReference type="Rhea" id="RHEA:19573"/>
        <dbReference type="Rhea" id="RHEA-COMP:9859"/>
        <dbReference type="Rhea" id="RHEA-COMP:14280"/>
        <dbReference type="ChEBI" id="CHEBI:16838"/>
        <dbReference type="ChEBI" id="CHEBI:30616"/>
        <dbReference type="ChEBI" id="CHEBI:456216"/>
        <dbReference type="EC" id="2.7.4.1"/>
    </reaction>
</comment>
<gene>
    <name evidence="8" type="primary">ppk</name>
    <name evidence="14" type="ORF">A7sIIA15_06355</name>
</gene>
<evidence type="ECO:0000256" key="1">
    <source>
        <dbReference type="ARBA" id="ARBA00022553"/>
    </source>
</evidence>
<keyword evidence="7 8" id="KW-0460">Magnesium</keyword>
<sequence>MKLQNITDREMSWLSFNQRVLELAEDPTMPLLERVRFLAIFSSNLDEFFMVRVATLMSKLENGVTAANVAGFTPMELMKQVSLRTNALMERQSNVYHKEIEPLLKKQGIEFVHWDQLNDTERGYVTKLFQDRIFPVLTPLAVDPSHPFPYISGLSLNLAVIVKNPTSHEEFFARVKVPEILPHFIATAKTGSTRFLPLEDLIAIHLQELFPGMIIQDHYTFRITRNQDMDLDEEESEDILTSIEQELARRRFGPPVRLEIESEVDEKLVTRLSNELKINPENVIHISAPLDLTSLNKIADLDFPDLKFDRFRSRTAKALAEVDQEDPDLFFAAIRQGEILLHHPYESFTSSVVQFLQNAAQDPQTLAIKQTLYRTSGDSPIVEALIEAAEAGKQVLAVIEIRARFDEQANVRWARKLEAAGVHVVYGLMGLKTHAKLSLVIRDEPNGLRRYCHMGTGNYNPKTARIYEDLGILSADPELTEDLTKLFNQLSGFAPQSTYSRLLVAPSTLRSGITERIDREIKNHKAGKASGIQLKLNSILDEGFVAKLYEASQAGVKIELLVRGICAVQPGIKGISETITVKSVLGRFLEHSRIFHFTNAGDHEYWIGSADLMGRNLDRRVESLVRIDKKEHQNRLQEILDLGLSADSSSWKLSGIDWVRVSKNSKGQALLDVHSAFIHTYSRER</sequence>
<dbReference type="InterPro" id="IPR024953">
    <property type="entry name" value="PP_kinase_middle"/>
</dbReference>
<dbReference type="Pfam" id="PF17941">
    <property type="entry name" value="PP_kinase_C_1"/>
    <property type="match status" value="1"/>
</dbReference>
<evidence type="ECO:0000256" key="3">
    <source>
        <dbReference type="ARBA" id="ARBA00022723"/>
    </source>
</evidence>
<evidence type="ECO:0000256" key="8">
    <source>
        <dbReference type="HAMAP-Rule" id="MF_00347"/>
    </source>
</evidence>
<reference evidence="14 15" key="1">
    <citation type="submission" date="2016-07" db="EMBL/GenBank/DDBJ databases">
        <title>High microdiversification within the ubiquitous acI lineage of Actinobacteria.</title>
        <authorList>
            <person name="Neuenschwander S.M."/>
            <person name="Salcher M."/>
            <person name="Ghai R."/>
            <person name="Pernthaler J."/>
        </authorList>
    </citation>
    <scope>NUCLEOTIDE SEQUENCE [LARGE SCALE GENOMIC DNA]</scope>
    <source>
        <strain evidence="14">MMS-IIA-15</strain>
    </source>
</reference>
<dbReference type="AlphaFoldDB" id="A0A249KUG0"/>
<accession>A0A249KUG0</accession>
<feature type="domain" description="Polyphosphate kinase C-terminal" evidence="13">
    <location>
        <begin position="330"/>
        <end position="493"/>
    </location>
</feature>
<dbReference type="NCBIfam" id="NF003922">
    <property type="entry name" value="PRK05443.2-3"/>
    <property type="match status" value="1"/>
</dbReference>
<dbReference type="NCBIfam" id="TIGR03705">
    <property type="entry name" value="poly_P_kin"/>
    <property type="match status" value="1"/>
</dbReference>
<evidence type="ECO:0000259" key="13">
    <source>
        <dbReference type="Pfam" id="PF17941"/>
    </source>
</evidence>